<comment type="caution">
    <text evidence="2">The sequence shown here is derived from an EMBL/GenBank/DDBJ whole genome shotgun (WGS) entry which is preliminary data.</text>
</comment>
<name>A0ABQ3WF19_9ACTN</name>
<dbReference type="Gene3D" id="3.20.20.220">
    <property type="match status" value="1"/>
</dbReference>
<evidence type="ECO:0000256" key="1">
    <source>
        <dbReference type="ARBA" id="ARBA00023002"/>
    </source>
</evidence>
<evidence type="ECO:0000313" key="2">
    <source>
        <dbReference type="EMBL" id="GID44530.1"/>
    </source>
</evidence>
<protein>
    <recommendedName>
        <fullName evidence="3">5,10-methylenetetrahydrofolate reductase</fullName>
    </recommendedName>
</protein>
<keyword evidence="1" id="KW-0560">Oxidoreductase</keyword>
<gene>
    <name evidence="2" type="ORF">Aca07nite_18050</name>
</gene>
<reference evidence="2" key="1">
    <citation type="submission" date="2021-01" db="EMBL/GenBank/DDBJ databases">
        <title>Whole genome shotgun sequence of Actinoplanes capillaceus NBRC 16408.</title>
        <authorList>
            <person name="Komaki H."/>
            <person name="Tamura T."/>
        </authorList>
    </citation>
    <scope>NUCLEOTIDE SEQUENCE [LARGE SCALE GENOMIC DNA]</scope>
    <source>
        <strain evidence="2">NBRC 16408</strain>
    </source>
</reference>
<accession>A0ABQ3WF19</accession>
<dbReference type="EMBL" id="BOMF01000033">
    <property type="protein sequence ID" value="GID44530.1"/>
    <property type="molecule type" value="Genomic_DNA"/>
</dbReference>
<sequence>MPGHAGATPTVVRMSRPPLRQLLAEARSGVLVFSITPPRSHATEDRISEIAEVTLKRLGALDLDGLILYDIDDESDRNPDERPFPYLPTLDPARYYSRHLAAGWREPVIIYRCVGKYPEDELRGWLAGAGEQMLTVFVGASSGGKPVHTGLRRAQELRNEVRPDLPLGAVVIGERRDEHLRMLAKQELGVGFFVTQVIYHLNDTKNLLSDYYLECRERGVDPRTVIFTLSLCGSLKTLEFVRWLGVDVPRWLENAIRHSPDPLAESYRQCMLIARDLIDFCEHLGIPYGFNIESVSIRKAEIEATTELATEVATLLNRQR</sequence>
<proteinExistence type="predicted"/>
<dbReference type="InterPro" id="IPR029041">
    <property type="entry name" value="FAD-linked_oxidoreductase-like"/>
</dbReference>
<dbReference type="SUPFAM" id="SSF51730">
    <property type="entry name" value="FAD-linked oxidoreductase"/>
    <property type="match status" value="1"/>
</dbReference>
<evidence type="ECO:0008006" key="3">
    <source>
        <dbReference type="Google" id="ProtNLM"/>
    </source>
</evidence>
<organism evidence="2">
    <name type="scientific">Actinoplanes campanulatus</name>
    <dbReference type="NCBI Taxonomy" id="113559"/>
    <lineage>
        <taxon>Bacteria</taxon>
        <taxon>Bacillati</taxon>
        <taxon>Actinomycetota</taxon>
        <taxon>Actinomycetes</taxon>
        <taxon>Micromonosporales</taxon>
        <taxon>Micromonosporaceae</taxon>
        <taxon>Actinoplanes</taxon>
    </lineage>
</organism>